<dbReference type="InterPro" id="IPR036864">
    <property type="entry name" value="Zn2-C6_fun-type_DNA-bd_sf"/>
</dbReference>
<dbReference type="GO" id="GO:0045944">
    <property type="term" value="P:positive regulation of transcription by RNA polymerase II"/>
    <property type="evidence" value="ECO:0007669"/>
    <property type="project" value="TreeGrafter"/>
</dbReference>
<dbReference type="Gene3D" id="4.10.240.10">
    <property type="entry name" value="Zn(2)-C6 fungal-type DNA-binding domain"/>
    <property type="match status" value="1"/>
</dbReference>
<dbReference type="GO" id="GO:0000981">
    <property type="term" value="F:DNA-binding transcription factor activity, RNA polymerase II-specific"/>
    <property type="evidence" value="ECO:0007669"/>
    <property type="project" value="InterPro"/>
</dbReference>
<evidence type="ECO:0000313" key="4">
    <source>
        <dbReference type="EMBL" id="ODQ58558.1"/>
    </source>
</evidence>
<dbReference type="GO" id="GO:0008270">
    <property type="term" value="F:zinc ion binding"/>
    <property type="evidence" value="ECO:0007669"/>
    <property type="project" value="InterPro"/>
</dbReference>
<dbReference type="CDD" id="cd00067">
    <property type="entry name" value="GAL4"/>
    <property type="match status" value="1"/>
</dbReference>
<dbReference type="PROSITE" id="PS00463">
    <property type="entry name" value="ZN2_CY6_FUNGAL_1"/>
    <property type="match status" value="1"/>
</dbReference>
<dbReference type="SMART" id="SM00066">
    <property type="entry name" value="GAL4"/>
    <property type="match status" value="1"/>
</dbReference>
<evidence type="ECO:0000256" key="1">
    <source>
        <dbReference type="ARBA" id="ARBA00004123"/>
    </source>
</evidence>
<dbReference type="OrthoDB" id="5419315at2759"/>
<name>A0A1E3NZQ1_WICAA</name>
<dbReference type="PANTHER" id="PTHR37534">
    <property type="entry name" value="TRANSCRIPTIONAL ACTIVATOR PROTEIN UGA3"/>
    <property type="match status" value="1"/>
</dbReference>
<protein>
    <recommendedName>
        <fullName evidence="3">Zn(2)-C6 fungal-type domain-containing protein</fullName>
    </recommendedName>
</protein>
<dbReference type="InterPro" id="IPR001138">
    <property type="entry name" value="Zn2Cys6_DnaBD"/>
</dbReference>
<dbReference type="PROSITE" id="PS50048">
    <property type="entry name" value="ZN2_CY6_FUNGAL_2"/>
    <property type="match status" value="1"/>
</dbReference>
<keyword evidence="5" id="KW-1185">Reference proteome</keyword>
<dbReference type="RefSeq" id="XP_019037765.1">
    <property type="nucleotide sequence ID" value="XM_019184840.1"/>
</dbReference>
<dbReference type="Proteomes" id="UP000094112">
    <property type="component" value="Unassembled WGS sequence"/>
</dbReference>
<reference evidence="4 5" key="1">
    <citation type="journal article" date="2016" name="Proc. Natl. Acad. Sci. U.S.A.">
        <title>Comparative genomics of biotechnologically important yeasts.</title>
        <authorList>
            <person name="Riley R."/>
            <person name="Haridas S."/>
            <person name="Wolfe K.H."/>
            <person name="Lopes M.R."/>
            <person name="Hittinger C.T."/>
            <person name="Goeker M."/>
            <person name="Salamov A.A."/>
            <person name="Wisecaver J.H."/>
            <person name="Long T.M."/>
            <person name="Calvey C.H."/>
            <person name="Aerts A.L."/>
            <person name="Barry K.W."/>
            <person name="Choi C."/>
            <person name="Clum A."/>
            <person name="Coughlan A.Y."/>
            <person name="Deshpande S."/>
            <person name="Douglass A.P."/>
            <person name="Hanson S.J."/>
            <person name="Klenk H.-P."/>
            <person name="LaButti K.M."/>
            <person name="Lapidus A."/>
            <person name="Lindquist E.A."/>
            <person name="Lipzen A.M."/>
            <person name="Meier-Kolthoff J.P."/>
            <person name="Ohm R.A."/>
            <person name="Otillar R.P."/>
            <person name="Pangilinan J.L."/>
            <person name="Peng Y."/>
            <person name="Rokas A."/>
            <person name="Rosa C.A."/>
            <person name="Scheuner C."/>
            <person name="Sibirny A.A."/>
            <person name="Slot J.C."/>
            <person name="Stielow J.B."/>
            <person name="Sun H."/>
            <person name="Kurtzman C.P."/>
            <person name="Blackwell M."/>
            <person name="Grigoriev I.V."/>
            <person name="Jeffries T.W."/>
        </authorList>
    </citation>
    <scope>NUCLEOTIDE SEQUENCE [LARGE SCALE GENOMIC DNA]</scope>
    <source>
        <strain evidence="5">ATCC 58044 / CBS 1984 / NCYC 433 / NRRL Y-366-8</strain>
    </source>
</reference>
<feature type="domain" description="Zn(2)-C6 fungal-type" evidence="3">
    <location>
        <begin position="18"/>
        <end position="48"/>
    </location>
</feature>
<dbReference type="AlphaFoldDB" id="A0A1E3NZQ1"/>
<evidence type="ECO:0000313" key="5">
    <source>
        <dbReference type="Proteomes" id="UP000094112"/>
    </source>
</evidence>
<dbReference type="SUPFAM" id="SSF57701">
    <property type="entry name" value="Zn2/Cys6 DNA-binding domain"/>
    <property type="match status" value="1"/>
</dbReference>
<keyword evidence="2" id="KW-0539">Nucleus</keyword>
<dbReference type="InterPro" id="IPR021858">
    <property type="entry name" value="Fun_TF"/>
</dbReference>
<evidence type="ECO:0000259" key="3">
    <source>
        <dbReference type="PROSITE" id="PS50048"/>
    </source>
</evidence>
<dbReference type="GeneID" id="30202086"/>
<dbReference type="STRING" id="683960.A0A1E3NZQ1"/>
<dbReference type="GO" id="GO:0005634">
    <property type="term" value="C:nucleus"/>
    <property type="evidence" value="ECO:0007669"/>
    <property type="project" value="UniProtKB-SubCell"/>
</dbReference>
<proteinExistence type="predicted"/>
<comment type="subcellular location">
    <subcellularLocation>
        <location evidence="1">Nucleus</location>
    </subcellularLocation>
</comment>
<evidence type="ECO:0000256" key="2">
    <source>
        <dbReference type="ARBA" id="ARBA00023242"/>
    </source>
</evidence>
<dbReference type="Pfam" id="PF00172">
    <property type="entry name" value="Zn_clus"/>
    <property type="match status" value="1"/>
</dbReference>
<accession>A0A1E3NZQ1</accession>
<dbReference type="Pfam" id="PF11951">
    <property type="entry name" value="Fungal_trans_2"/>
    <property type="match status" value="1"/>
</dbReference>
<dbReference type="EMBL" id="KV454211">
    <property type="protein sequence ID" value="ODQ58558.1"/>
    <property type="molecule type" value="Genomic_DNA"/>
</dbReference>
<sequence>MSSKVEKLPTKRTRSKAGCINCKKRKKKCDEIKPICTGCLKRGVTCHYKLTTFQEEEDDSTKIQTVNLNFLMDNDESSCHGELYSELIWRTLDSESLYDHLMLPTELEIRLPFELSTRELKYFEYYCKEISPNLSILPQKFNHYSKLYIPIALKAKSVLLTLISWGCRVMNQNNLEYDTTTQDNYLEQIKSIIDKDNQNLNKEKFLSNFVSYMLLVSMETSFGDTTKWPIYFISCFNLLNKMPGNFQYLLQEFSTDGYLLAENFAYFDVLASQSNENGTFYPIQEYQDVFTNIGNNIHDPLQGCARPIVVLIGKIITLLVEYNTLKTTFDLPECDKIGLLHNIMTRADILEHEIRFCKPDLSALIGDKTQLEAHLTFYELYQIAAQIYLKLVIKKLPPIVPEVEVLNFSLKQDLEILISSELLQKNLAFPMLVLGISTTGQEDRKDVESIFQRLIQKTGYMCGYQKIWIVVQKIWHLNNNGTKNIDWFKVTSQLGWRLNLGR</sequence>
<organism evidence="4 5">
    <name type="scientific">Wickerhamomyces anomalus (strain ATCC 58044 / CBS 1984 / NCYC 433 / NRRL Y-366-8)</name>
    <name type="common">Yeast</name>
    <name type="synonym">Hansenula anomala</name>
    <dbReference type="NCBI Taxonomy" id="683960"/>
    <lineage>
        <taxon>Eukaryota</taxon>
        <taxon>Fungi</taxon>
        <taxon>Dikarya</taxon>
        <taxon>Ascomycota</taxon>
        <taxon>Saccharomycotina</taxon>
        <taxon>Saccharomycetes</taxon>
        <taxon>Phaffomycetales</taxon>
        <taxon>Wickerhamomycetaceae</taxon>
        <taxon>Wickerhamomyces</taxon>
    </lineage>
</organism>
<dbReference type="GO" id="GO:0000976">
    <property type="term" value="F:transcription cis-regulatory region binding"/>
    <property type="evidence" value="ECO:0007669"/>
    <property type="project" value="TreeGrafter"/>
</dbReference>
<gene>
    <name evidence="4" type="ORF">WICANDRAFT_79105</name>
</gene>
<dbReference type="PANTHER" id="PTHR37534:SF7">
    <property type="entry name" value="TRANSCRIPTIONAL ACTIVATOR PROTEIN UGA3"/>
    <property type="match status" value="1"/>
</dbReference>